<evidence type="ECO:0000313" key="2">
    <source>
        <dbReference type="Proteomes" id="UP000623967"/>
    </source>
</evidence>
<keyword evidence="2" id="KW-1185">Reference proteome</keyword>
<proteinExistence type="predicted"/>
<sequence length="165" mass="19989">MSIRVMKQTKKSKLWKELVNLIYKGRELTFIDGIWSVNVKDNEYFINYLKLIASYNYIEEINEYEHYLNNKLMERMSINEIRKEINIIEQIINKYEKMNPWQRKVLAISNRINHCHDLINKYETKLLGIKEIDKRQLYIDVIKQCKETIKKFENILVQESANVVN</sequence>
<gene>
    <name evidence="1" type="ORF">JK635_01975</name>
</gene>
<name>A0ABS1TI80_9BACI</name>
<dbReference type="Proteomes" id="UP000623967">
    <property type="component" value="Unassembled WGS sequence"/>
</dbReference>
<protein>
    <recommendedName>
        <fullName evidence="3">DUF4254 domain-containing protein</fullName>
    </recommendedName>
</protein>
<accession>A0ABS1TI80</accession>
<evidence type="ECO:0008006" key="3">
    <source>
        <dbReference type="Google" id="ProtNLM"/>
    </source>
</evidence>
<evidence type="ECO:0000313" key="1">
    <source>
        <dbReference type="EMBL" id="MBL4951007.1"/>
    </source>
</evidence>
<comment type="caution">
    <text evidence="1">The sequence shown here is derived from an EMBL/GenBank/DDBJ whole genome shotgun (WGS) entry which is preliminary data.</text>
</comment>
<reference evidence="1 2" key="1">
    <citation type="submission" date="2021-01" db="EMBL/GenBank/DDBJ databases">
        <title>Genome public.</title>
        <authorList>
            <person name="Liu C."/>
            <person name="Sun Q."/>
        </authorList>
    </citation>
    <scope>NUCLEOTIDE SEQUENCE [LARGE SCALE GENOMIC DNA]</scope>
    <source>
        <strain evidence="1 2">YIM B02564</strain>
    </source>
</reference>
<organism evidence="1 2">
    <name type="scientific">Neobacillus paridis</name>
    <dbReference type="NCBI Taxonomy" id="2803862"/>
    <lineage>
        <taxon>Bacteria</taxon>
        <taxon>Bacillati</taxon>
        <taxon>Bacillota</taxon>
        <taxon>Bacilli</taxon>
        <taxon>Bacillales</taxon>
        <taxon>Bacillaceae</taxon>
        <taxon>Neobacillus</taxon>
    </lineage>
</organism>
<dbReference type="RefSeq" id="WP_202651922.1">
    <property type="nucleotide sequence ID" value="NZ_JAESWB010000025.1"/>
</dbReference>
<dbReference type="EMBL" id="JAESWB010000025">
    <property type="protein sequence ID" value="MBL4951007.1"/>
    <property type="molecule type" value="Genomic_DNA"/>
</dbReference>